<sequence length="299" mass="31588">MAPPRNHRPGFSRRAQYTVFAGYVLAASGALVGAILLLISIIDPRAFSALRGAMREATTPISSGADWVWDGVASVPAGIGDYFGAVSENRRLRAREEATRRYLMQARLLNRENARLRTLLALRDRSAAPVITARLVNSSASSTRRFATLNAGSRQGVMRGQPVRGPNGLIGRIVETSPNTASVLLIIDPESIVPVRRTRDGLSAIVAGVGNGMVEVRTAGVVNAPLLAGDVFVTSGTGGIYPPGVPVARVSRSQRDVAPARVFAEPDGLDFALVERAFLPAPVPRPTPSATPTPTPAAE</sequence>
<keyword evidence="3" id="KW-0133">Cell shape</keyword>
<feature type="transmembrane region" description="Helical" evidence="5">
    <location>
        <begin position="20"/>
        <end position="42"/>
    </location>
</feature>
<evidence type="ECO:0000313" key="7">
    <source>
        <dbReference type="EMBL" id="KZE18872.1"/>
    </source>
</evidence>
<evidence type="ECO:0000259" key="6">
    <source>
        <dbReference type="Pfam" id="PF04085"/>
    </source>
</evidence>
<protein>
    <recommendedName>
        <fullName evidence="2">Cell shape-determining protein MreC</fullName>
    </recommendedName>
    <alternativeName>
        <fullName evidence="4">Cell shape protein MreC</fullName>
    </alternativeName>
</protein>
<dbReference type="InterPro" id="IPR042175">
    <property type="entry name" value="Cell/Rod_MreC_2"/>
</dbReference>
<dbReference type="EMBL" id="LQQO01000001">
    <property type="protein sequence ID" value="KZE18872.1"/>
    <property type="molecule type" value="Genomic_DNA"/>
</dbReference>
<keyword evidence="5" id="KW-1133">Transmembrane helix</keyword>
<evidence type="ECO:0000256" key="1">
    <source>
        <dbReference type="ARBA" id="ARBA00009369"/>
    </source>
</evidence>
<keyword evidence="5" id="KW-0812">Transmembrane</keyword>
<feature type="domain" description="Rod shape-determining protein MreC beta-barrel core" evidence="6">
    <location>
        <begin position="136"/>
        <end position="256"/>
    </location>
</feature>
<dbReference type="InterPro" id="IPR055342">
    <property type="entry name" value="MreC_beta-barrel_core"/>
</dbReference>
<dbReference type="PANTHER" id="PTHR34138:SF1">
    <property type="entry name" value="CELL SHAPE-DETERMINING PROTEIN MREC"/>
    <property type="match status" value="1"/>
</dbReference>
<evidence type="ECO:0000256" key="3">
    <source>
        <dbReference type="ARBA" id="ARBA00022960"/>
    </source>
</evidence>
<dbReference type="InterPro" id="IPR007221">
    <property type="entry name" value="MreC"/>
</dbReference>
<evidence type="ECO:0000313" key="8">
    <source>
        <dbReference type="Proteomes" id="UP000076609"/>
    </source>
</evidence>
<dbReference type="PANTHER" id="PTHR34138">
    <property type="entry name" value="CELL SHAPE-DETERMINING PROTEIN MREC"/>
    <property type="match status" value="1"/>
</dbReference>
<comment type="similarity">
    <text evidence="1">Belongs to the MreC family.</text>
</comment>
<dbReference type="Proteomes" id="UP000076609">
    <property type="component" value="Unassembled WGS sequence"/>
</dbReference>
<keyword evidence="8" id="KW-1185">Reference proteome</keyword>
<dbReference type="RefSeq" id="WP_066687745.1">
    <property type="nucleotide sequence ID" value="NZ_LQQO01000001.1"/>
</dbReference>
<evidence type="ECO:0000256" key="4">
    <source>
        <dbReference type="ARBA" id="ARBA00032089"/>
    </source>
</evidence>
<dbReference type="NCBIfam" id="TIGR00219">
    <property type="entry name" value="mreC"/>
    <property type="match status" value="1"/>
</dbReference>
<name>A0ABR5YGQ4_9SPHN</name>
<dbReference type="Pfam" id="PF04085">
    <property type="entry name" value="MreC"/>
    <property type="match status" value="1"/>
</dbReference>
<evidence type="ECO:0000256" key="5">
    <source>
        <dbReference type="SAM" id="Phobius"/>
    </source>
</evidence>
<dbReference type="InterPro" id="IPR042177">
    <property type="entry name" value="Cell/Rod_1"/>
</dbReference>
<gene>
    <name evidence="7" type="ORF">AVT10_02245</name>
</gene>
<comment type="caution">
    <text evidence="7">The sequence shown here is derived from an EMBL/GenBank/DDBJ whole genome shotgun (WGS) entry which is preliminary data.</text>
</comment>
<accession>A0ABR5YGQ4</accession>
<evidence type="ECO:0000256" key="2">
    <source>
        <dbReference type="ARBA" id="ARBA00013855"/>
    </source>
</evidence>
<dbReference type="Gene3D" id="2.40.10.350">
    <property type="entry name" value="Rod shape-determining protein MreC, domain 2"/>
    <property type="match status" value="1"/>
</dbReference>
<keyword evidence="5" id="KW-0472">Membrane</keyword>
<organism evidence="7 8">
    <name type="scientific">Sphingomonas hankookensis</name>
    <dbReference type="NCBI Taxonomy" id="563996"/>
    <lineage>
        <taxon>Bacteria</taxon>
        <taxon>Pseudomonadati</taxon>
        <taxon>Pseudomonadota</taxon>
        <taxon>Alphaproteobacteria</taxon>
        <taxon>Sphingomonadales</taxon>
        <taxon>Sphingomonadaceae</taxon>
        <taxon>Sphingomonas</taxon>
    </lineage>
</organism>
<reference evidence="8" key="1">
    <citation type="submission" date="2016-01" db="EMBL/GenBank/DDBJ databases">
        <title>Draft genome of Chromobacterium sp. F49.</title>
        <authorList>
            <person name="Hong K.W."/>
        </authorList>
    </citation>
    <scope>NUCLEOTIDE SEQUENCE [LARGE SCALE GENOMIC DNA]</scope>
    <source>
        <strain evidence="8">CN3</strain>
    </source>
</reference>
<proteinExistence type="inferred from homology"/>
<dbReference type="Gene3D" id="2.40.10.340">
    <property type="entry name" value="Rod shape-determining protein MreC, domain 1"/>
    <property type="match status" value="1"/>
</dbReference>